<name>A0A940STY9_9ENTE</name>
<accession>A0A940STY9</accession>
<proteinExistence type="predicted"/>
<evidence type="ECO:0000313" key="2">
    <source>
        <dbReference type="Proteomes" id="UP000674938"/>
    </source>
</evidence>
<protein>
    <submittedName>
        <fullName evidence="1">Uncharacterized protein</fullName>
    </submittedName>
</protein>
<dbReference type="Proteomes" id="UP000674938">
    <property type="component" value="Unassembled WGS sequence"/>
</dbReference>
<dbReference type="EMBL" id="JAEEGA010000002">
    <property type="protein sequence ID" value="MBP1040199.1"/>
    <property type="molecule type" value="Genomic_DNA"/>
</dbReference>
<dbReference type="AlphaFoldDB" id="A0A940STY9"/>
<keyword evidence="2" id="KW-1185">Reference proteome</keyword>
<reference evidence="1" key="1">
    <citation type="submission" date="2020-12" db="EMBL/GenBank/DDBJ databases">
        <title>Vagococcus allomyrinae sp. nov. and Enterococcus lavae sp. nov., isolated from the larvae of Allomyrina dichotoma.</title>
        <authorList>
            <person name="Lee S.D."/>
        </authorList>
    </citation>
    <scope>NUCLEOTIDE SEQUENCE</scope>
    <source>
        <strain evidence="1">BWB3-3</strain>
    </source>
</reference>
<evidence type="ECO:0000313" key="1">
    <source>
        <dbReference type="EMBL" id="MBP1040199.1"/>
    </source>
</evidence>
<gene>
    <name evidence="1" type="ORF">I6N95_04150</name>
</gene>
<organism evidence="1 2">
    <name type="scientific">Vagococcus allomyrinae</name>
    <dbReference type="NCBI Taxonomy" id="2794353"/>
    <lineage>
        <taxon>Bacteria</taxon>
        <taxon>Bacillati</taxon>
        <taxon>Bacillota</taxon>
        <taxon>Bacilli</taxon>
        <taxon>Lactobacillales</taxon>
        <taxon>Enterococcaceae</taxon>
        <taxon>Vagococcus</taxon>
    </lineage>
</organism>
<comment type="caution">
    <text evidence="1">The sequence shown here is derived from an EMBL/GenBank/DDBJ whole genome shotgun (WGS) entry which is preliminary data.</text>
</comment>
<sequence>MENIKNQLIGKSAGYQRCSDILEFLISIGLQDYANILYKAFQEELVASN</sequence>
<dbReference type="RefSeq" id="WP_209525091.1">
    <property type="nucleotide sequence ID" value="NZ_JAEEGA010000002.1"/>
</dbReference>